<dbReference type="RefSeq" id="WP_135371257.1">
    <property type="nucleotide sequence ID" value="NZ_RKLY01000003.1"/>
</dbReference>
<gene>
    <name evidence="2" type="ORF">EGT49_01865</name>
</gene>
<keyword evidence="3" id="KW-1185">Reference proteome</keyword>
<reference evidence="2 3" key="1">
    <citation type="submission" date="2018-10" db="EMBL/GenBank/DDBJ databases">
        <title>Lactobacillus sp. R7 and Lactobacillus sp. R19 isolated from fermented mustard green product of Taiwan.</title>
        <authorList>
            <person name="Lin S.-T."/>
        </authorList>
    </citation>
    <scope>NUCLEOTIDE SEQUENCE [LARGE SCALE GENOMIC DNA]</scope>
    <source>
        <strain evidence="2 3">BCRC 81127</strain>
    </source>
</reference>
<dbReference type="EMBL" id="RKLY01000003">
    <property type="protein sequence ID" value="TGD24883.1"/>
    <property type="molecule type" value="Genomic_DNA"/>
</dbReference>
<dbReference type="OrthoDB" id="2283419at2"/>
<name>A0A4Z0JRI0_9LACO</name>
<evidence type="ECO:0000313" key="2">
    <source>
        <dbReference type="EMBL" id="TGD24883.1"/>
    </source>
</evidence>
<dbReference type="Proteomes" id="UP000298021">
    <property type="component" value="Unassembled WGS sequence"/>
</dbReference>
<sequence length="225" mass="25902">MTILFDKKIMLSEDAPAFFEKYIHYIHTINPQDLFEGKKNKQILKNKFIFKIHQLANLDSANLSIKTTNKNLEIYADFPRQSAVKIGTYPINRYLKRIIAQGAYPTVRIMGGRFKKVVPTDFDKDIIVDGVEPYGIILELHQPEVANEKIRKIDTLYHYVFKSEYSLVSVSKILMCCFAIFGLALGLGFMFLGFFMTGLMVIVAFFGVNSYTLILSENYKPKRIE</sequence>
<comment type="caution">
    <text evidence="2">The sequence shown here is derived from an EMBL/GenBank/DDBJ whole genome shotgun (WGS) entry which is preliminary data.</text>
</comment>
<keyword evidence="1" id="KW-0812">Transmembrane</keyword>
<dbReference type="AlphaFoldDB" id="A0A4Z0JRI0"/>
<keyword evidence="1" id="KW-0472">Membrane</keyword>
<accession>A0A4Z0JRI0</accession>
<feature type="transmembrane region" description="Helical" evidence="1">
    <location>
        <begin position="191"/>
        <end position="214"/>
    </location>
</feature>
<proteinExistence type="predicted"/>
<evidence type="ECO:0000313" key="3">
    <source>
        <dbReference type="Proteomes" id="UP000298021"/>
    </source>
</evidence>
<keyword evidence="1" id="KW-1133">Transmembrane helix</keyword>
<evidence type="ECO:0000256" key="1">
    <source>
        <dbReference type="SAM" id="Phobius"/>
    </source>
</evidence>
<protein>
    <submittedName>
        <fullName evidence="2">Uncharacterized protein</fullName>
    </submittedName>
</protein>
<organism evidence="2 3">
    <name type="scientific">Companilactobacillus suantsaicola</name>
    <dbReference type="NCBI Taxonomy" id="2487723"/>
    <lineage>
        <taxon>Bacteria</taxon>
        <taxon>Bacillati</taxon>
        <taxon>Bacillota</taxon>
        <taxon>Bacilli</taxon>
        <taxon>Lactobacillales</taxon>
        <taxon>Lactobacillaceae</taxon>
        <taxon>Companilactobacillus</taxon>
    </lineage>
</organism>
<feature type="transmembrane region" description="Helical" evidence="1">
    <location>
        <begin position="165"/>
        <end position="185"/>
    </location>
</feature>